<evidence type="ECO:0000256" key="11">
    <source>
        <dbReference type="ARBA" id="ARBA00023136"/>
    </source>
</evidence>
<dbReference type="InterPro" id="IPR027359">
    <property type="entry name" value="Volt_channel_dom_sf"/>
</dbReference>
<keyword evidence="10" id="KW-0406">Ion transport</keyword>
<evidence type="ECO:0000256" key="6">
    <source>
        <dbReference type="ARBA" id="ARBA00022737"/>
    </source>
</evidence>
<dbReference type="GO" id="GO:0008331">
    <property type="term" value="F:high voltage-gated calcium channel activity"/>
    <property type="evidence" value="ECO:0007669"/>
    <property type="project" value="TreeGrafter"/>
</dbReference>
<dbReference type="PANTHER" id="PTHR45628">
    <property type="entry name" value="VOLTAGE-DEPENDENT CALCIUM CHANNEL TYPE A SUBUNIT ALPHA-1"/>
    <property type="match status" value="1"/>
</dbReference>
<keyword evidence="4 15" id="KW-0107">Calcium channel</keyword>
<dbReference type="GO" id="GO:0005891">
    <property type="term" value="C:voltage-gated calcium channel complex"/>
    <property type="evidence" value="ECO:0007669"/>
    <property type="project" value="InterPro"/>
</dbReference>
<feature type="domain" description="Ion transport" evidence="18">
    <location>
        <begin position="2"/>
        <end position="295"/>
    </location>
</feature>
<evidence type="ECO:0000256" key="3">
    <source>
        <dbReference type="ARBA" id="ARBA00022568"/>
    </source>
</evidence>
<feature type="transmembrane region" description="Helical" evidence="17">
    <location>
        <begin position="959"/>
        <end position="982"/>
    </location>
</feature>
<name>A0A061RST7_9CHLO</name>
<keyword evidence="12" id="KW-0325">Glycoprotein</keyword>
<keyword evidence="7 14" id="KW-0106">Calcium</keyword>
<dbReference type="Gene3D" id="1.10.287.70">
    <property type="match status" value="3"/>
</dbReference>
<dbReference type="InterPro" id="IPR002077">
    <property type="entry name" value="VDCCAlpha1"/>
</dbReference>
<keyword evidence="3 15" id="KW-0109">Calcium transport</keyword>
<comment type="similarity">
    <text evidence="15">Belongs to the calcium channel alpha-1 subunit (TC 1.A.1.11) family.</text>
</comment>
<feature type="transmembrane region" description="Helical" evidence="17">
    <location>
        <begin position="93"/>
        <end position="117"/>
    </location>
</feature>
<feature type="transmembrane region" description="Helical" evidence="17">
    <location>
        <begin position="1097"/>
        <end position="1121"/>
    </location>
</feature>
<feature type="domain" description="Voltage-dependent L-type calcium channel IQ-associated" evidence="19">
    <location>
        <begin position="1142"/>
        <end position="1196"/>
    </location>
</feature>
<keyword evidence="13" id="KW-0407">Ion channel</keyword>
<evidence type="ECO:0000256" key="8">
    <source>
        <dbReference type="ARBA" id="ARBA00022882"/>
    </source>
</evidence>
<feature type="non-terminal residue" evidence="20">
    <location>
        <position position="1"/>
    </location>
</feature>
<dbReference type="PRINTS" id="PR00167">
    <property type="entry name" value="CACHANNEL"/>
</dbReference>
<evidence type="ECO:0000256" key="16">
    <source>
        <dbReference type="SAM" id="MobiDB-lite"/>
    </source>
</evidence>
<dbReference type="InterPro" id="IPR050599">
    <property type="entry name" value="VDCC_alpha-1_subunit"/>
</dbReference>
<evidence type="ECO:0000256" key="2">
    <source>
        <dbReference type="ARBA" id="ARBA00022448"/>
    </source>
</evidence>
<dbReference type="FunFam" id="1.20.120.350:FF:000009">
    <property type="entry name" value="Voltage-dependent T-type calcium channel subunit alpha"/>
    <property type="match status" value="1"/>
</dbReference>
<evidence type="ECO:0000256" key="10">
    <source>
        <dbReference type="ARBA" id="ARBA00023065"/>
    </source>
</evidence>
<keyword evidence="6" id="KW-0677">Repeat</keyword>
<dbReference type="GO" id="GO:0098703">
    <property type="term" value="P:calcium ion import across plasma membrane"/>
    <property type="evidence" value="ECO:0007669"/>
    <property type="project" value="TreeGrafter"/>
</dbReference>
<evidence type="ECO:0000256" key="12">
    <source>
        <dbReference type="ARBA" id="ARBA00023180"/>
    </source>
</evidence>
<protein>
    <submittedName>
        <fullName evidence="20">Voltage-gated ca2+ alpha subunit</fullName>
    </submittedName>
</protein>
<feature type="transmembrane region" description="Helical" evidence="17">
    <location>
        <begin position="485"/>
        <end position="507"/>
    </location>
</feature>
<feature type="domain" description="Ion transport" evidence="18">
    <location>
        <begin position="403"/>
        <end position="783"/>
    </location>
</feature>
<evidence type="ECO:0000256" key="9">
    <source>
        <dbReference type="ARBA" id="ARBA00022989"/>
    </source>
</evidence>
<feature type="transmembrane region" description="Helical" evidence="17">
    <location>
        <begin position="267"/>
        <end position="290"/>
    </location>
</feature>
<comment type="subcellular location">
    <subcellularLocation>
        <location evidence="1 15">Membrane</location>
        <topology evidence="1 15">Multi-pass membrane protein</topology>
    </subcellularLocation>
</comment>
<feature type="transmembrane region" description="Helical" evidence="17">
    <location>
        <begin position="548"/>
        <end position="570"/>
    </location>
</feature>
<evidence type="ECO:0000256" key="15">
    <source>
        <dbReference type="RuleBase" id="RU003808"/>
    </source>
</evidence>
<evidence type="ECO:0000256" key="13">
    <source>
        <dbReference type="ARBA" id="ARBA00023303"/>
    </source>
</evidence>
<keyword evidence="5 17" id="KW-0812">Transmembrane</keyword>
<feature type="transmembrane region" description="Helical" evidence="17">
    <location>
        <begin position="747"/>
        <end position="769"/>
    </location>
</feature>
<feature type="region of interest" description="Disordered" evidence="16">
    <location>
        <begin position="323"/>
        <end position="348"/>
    </location>
</feature>
<dbReference type="InterPro" id="IPR031649">
    <property type="entry name" value="GPHH_dom"/>
</dbReference>
<keyword evidence="8 15" id="KW-0851">Voltage-gated channel</keyword>
<dbReference type="InterPro" id="IPR005821">
    <property type="entry name" value="Ion_trans_dom"/>
</dbReference>
<feature type="transmembrane region" description="Helical" evidence="17">
    <location>
        <begin position="866"/>
        <end position="888"/>
    </location>
</feature>
<evidence type="ECO:0000313" key="20">
    <source>
        <dbReference type="EMBL" id="JAC73765.1"/>
    </source>
</evidence>
<feature type="domain" description="Ion transport" evidence="18">
    <location>
        <begin position="831"/>
        <end position="1129"/>
    </location>
</feature>
<dbReference type="PROSITE" id="PS50096">
    <property type="entry name" value="IQ"/>
    <property type="match status" value="1"/>
</dbReference>
<dbReference type="FunFam" id="1.20.120.350:FF:000072">
    <property type="entry name" value="Voltage-dependent T-type calcium channel subunit alpha"/>
    <property type="match status" value="1"/>
</dbReference>
<dbReference type="Pfam" id="PF16905">
    <property type="entry name" value="GPHH"/>
    <property type="match status" value="1"/>
</dbReference>
<evidence type="ECO:0000259" key="19">
    <source>
        <dbReference type="Pfam" id="PF16905"/>
    </source>
</evidence>
<feature type="binding site" evidence="14">
    <location>
        <position position="722"/>
    </location>
    <ligand>
        <name>Ca(2+)</name>
        <dbReference type="ChEBI" id="CHEBI:29108"/>
    </ligand>
</feature>
<dbReference type="Gene3D" id="1.10.238.10">
    <property type="entry name" value="EF-hand"/>
    <property type="match status" value="1"/>
</dbReference>
<keyword evidence="14" id="KW-0479">Metal-binding</keyword>
<dbReference type="GO" id="GO:0046872">
    <property type="term" value="F:metal ion binding"/>
    <property type="evidence" value="ECO:0007669"/>
    <property type="project" value="UniProtKB-KW"/>
</dbReference>
<keyword evidence="9 17" id="KW-1133">Transmembrane helix</keyword>
<evidence type="ECO:0000256" key="7">
    <source>
        <dbReference type="ARBA" id="ARBA00022837"/>
    </source>
</evidence>
<dbReference type="PANTHER" id="PTHR45628:SF7">
    <property type="entry name" value="VOLTAGE-DEPENDENT CALCIUM CHANNEL TYPE A SUBUNIT ALPHA-1"/>
    <property type="match status" value="1"/>
</dbReference>
<dbReference type="Pfam" id="PF00520">
    <property type="entry name" value="Ion_trans"/>
    <property type="match status" value="3"/>
</dbReference>
<gene>
    <name evidence="20" type="ORF">TSPGSL018_27950</name>
</gene>
<dbReference type="SUPFAM" id="SSF81324">
    <property type="entry name" value="Voltage-gated potassium channels"/>
    <property type="match status" value="3"/>
</dbReference>
<accession>A0A061RST7</accession>
<keyword evidence="11 17" id="KW-0472">Membrane</keyword>
<feature type="transmembrane region" description="Helical" evidence="17">
    <location>
        <begin position="453"/>
        <end position="473"/>
    </location>
</feature>
<reference evidence="20" key="1">
    <citation type="submission" date="2014-05" db="EMBL/GenBank/DDBJ databases">
        <title>The transcriptome of the halophilic microalga Tetraselmis sp. GSL018 isolated from the Great Salt Lake, Utah.</title>
        <authorList>
            <person name="Jinkerson R.E."/>
            <person name="D'Adamo S."/>
            <person name="Posewitz M.C."/>
        </authorList>
    </citation>
    <scope>NUCLEOTIDE SEQUENCE</scope>
    <source>
        <strain evidence="20">GSL018</strain>
    </source>
</reference>
<feature type="transmembrane region" description="Helical" evidence="17">
    <location>
        <begin position="835"/>
        <end position="854"/>
    </location>
</feature>
<dbReference type="Gene3D" id="1.20.120.350">
    <property type="entry name" value="Voltage-gated potassium channels. Chain C"/>
    <property type="match status" value="2"/>
</dbReference>
<evidence type="ECO:0000256" key="17">
    <source>
        <dbReference type="SAM" id="Phobius"/>
    </source>
</evidence>
<feature type="transmembrane region" description="Helical" evidence="17">
    <location>
        <begin position="405"/>
        <end position="426"/>
    </location>
</feature>
<keyword evidence="2" id="KW-0813">Transport</keyword>
<evidence type="ECO:0000256" key="1">
    <source>
        <dbReference type="ARBA" id="ARBA00004141"/>
    </source>
</evidence>
<organism evidence="20">
    <name type="scientific">Tetraselmis sp. GSL018</name>
    <dbReference type="NCBI Taxonomy" id="582737"/>
    <lineage>
        <taxon>Eukaryota</taxon>
        <taxon>Viridiplantae</taxon>
        <taxon>Chlorophyta</taxon>
        <taxon>core chlorophytes</taxon>
        <taxon>Chlorodendrophyceae</taxon>
        <taxon>Chlorodendrales</taxon>
        <taxon>Chlorodendraceae</taxon>
        <taxon>Tetraselmis</taxon>
    </lineage>
</organism>
<evidence type="ECO:0000256" key="4">
    <source>
        <dbReference type="ARBA" id="ARBA00022673"/>
    </source>
</evidence>
<evidence type="ECO:0000259" key="18">
    <source>
        <dbReference type="Pfam" id="PF00520"/>
    </source>
</evidence>
<sequence>TAILMVERHPQPDEEQRIMDNINYTLTSYFVMEMVVKLIGLGPRRYASDAMNVFDGIVVVISVGEIAATLSGTSESSSFARSWKELNKIINTIFRSLSSIAYLSLILLLIIFIFALLGMQLFGYKYSYCSQYADSFKLCPENVSESDISDKCPNHFSCYIECDRSEKETWINVADKIDGGTSEYFNTAFCEEKVFTWDSLHNPDGHDPVQDHQNNTYYVAKVGESYVARHNFDNVFVSFITIFQLLTGENWNPVMYDGMRSAGTFAVSYFVFLLIVGNYVLLNLFLAILLDNFSSSPDLDSSKGSVDGSVRIAADGECEQAQPLAPGADVEEGPASSRPGGEQTDDPANIIKAVTTNRSLRARNSGGTGNSGMPRVNELTERSLFVFAKDNPVRVFLNRIVSHRYFEYTIIALILFSSICLALDSAELADRVRFGGNSSAATLDKALTVLDKVFVALFVLEAVLKIIVMGFVLHPGAYLRNPWNVLDFFIVIVGLVLVAAESTSLSAGNIDSLRALRTFRALRPIRMASRAEGMKTVVNSLFQAIPPLGNVVLVCLLFFLIFSILFVNLLKGSFYSCQVVCPVLDLDVGLGPDYCEEDSWLATFAGMRLDPRYITGGGGSRSINREWCQARSNETKSGVGFHLITDDPDADPDWFIVSSRHHDEINETFPVSLINNSEKALPAREHKEREYPVLYHEWVNKDANFDNVLNSLITLFEMATLEMWPDIMYDAVDATGIDKQPIRDSQLWICVVVVLFLVVCAFFVLNLFVGVTIDKFNDMKAKQEGRSLFLTEEQQNWLTIQKLLAACRPIRRFKPPEGGARRSVYDVVSSDWFDGFIMSMIMINVLFMSMEHYGMDDAWVEVTTNANYFFTALFALEAALKIVSHGVVGYFRDAWNIFDFTVVNVSIVGIILENTLNNTNVSVVSLLRVFRVARIFRLIPKAKGLRTLFQTLVFSLPALINVGSVLLLFFFIFSVMGMNLFGGVREGEFINRHANFDTFPRSMLTLMRMATGESWNGIMHDVTVSEDCVLLLENVTLSSSSWEFEKGDYISPRDAEYNCASCYEDLTGDLQVGRDALPRDVYNEHFKDMCGQHKAVAVAYFFCFVLMCSFILLNLVIAVILDNFQSSSANEAMPVTRFHMSRFVEAWSDLDPQANCFIPVSKLSNLISELEPPLGVKGVVHTKSEVQNIIMTVDIPNRGGNVHFLETLHALSGRVAGTRLPEEEEEHIHGKMLERLPDSDFPKYSAAHYHAALYVQAAVRGFLARHQMKNRMQPAQGEGEGG</sequence>
<evidence type="ECO:0000256" key="14">
    <source>
        <dbReference type="PIRSR" id="PIRSR602077-1"/>
    </source>
</evidence>
<proteinExistence type="inferred from homology"/>
<dbReference type="EMBL" id="GBEZ01012093">
    <property type="protein sequence ID" value="JAC73765.1"/>
    <property type="molecule type" value="Transcribed_RNA"/>
</dbReference>
<evidence type="ECO:0000256" key="5">
    <source>
        <dbReference type="ARBA" id="ARBA00022692"/>
    </source>
</evidence>